<organism evidence="1 2">
    <name type="scientific">Oceanirhabdus seepicola</name>
    <dbReference type="NCBI Taxonomy" id="2828781"/>
    <lineage>
        <taxon>Bacteria</taxon>
        <taxon>Bacillati</taxon>
        <taxon>Bacillota</taxon>
        <taxon>Clostridia</taxon>
        <taxon>Eubacteriales</taxon>
        <taxon>Clostridiaceae</taxon>
        <taxon>Oceanirhabdus</taxon>
    </lineage>
</organism>
<gene>
    <name evidence="1" type="ORF">KDK92_06170</name>
</gene>
<reference evidence="1" key="2">
    <citation type="submission" date="2021-04" db="EMBL/GenBank/DDBJ databases">
        <authorList>
            <person name="Dong X."/>
        </authorList>
    </citation>
    <scope>NUCLEOTIDE SEQUENCE</scope>
    <source>
        <strain evidence="1">ZWT</strain>
    </source>
</reference>
<reference evidence="1" key="1">
    <citation type="journal article" date="2021" name="mSystems">
        <title>Bacteria and Archaea Synergistically Convert Glycine Betaine to Biogenic Methane in the Formosa Cold Seep of the South China Sea.</title>
        <authorList>
            <person name="Li L."/>
            <person name="Zhang W."/>
            <person name="Zhang S."/>
            <person name="Song L."/>
            <person name="Sun Q."/>
            <person name="Zhang H."/>
            <person name="Xiang H."/>
            <person name="Dong X."/>
        </authorList>
    </citation>
    <scope>NUCLEOTIDE SEQUENCE</scope>
    <source>
        <strain evidence="1">ZWT</strain>
    </source>
</reference>
<accession>A0A9J6NXT1</accession>
<evidence type="ECO:0000313" key="1">
    <source>
        <dbReference type="EMBL" id="MCM1989319.1"/>
    </source>
</evidence>
<evidence type="ECO:0000313" key="2">
    <source>
        <dbReference type="Proteomes" id="UP001056429"/>
    </source>
</evidence>
<dbReference type="Proteomes" id="UP001056429">
    <property type="component" value="Unassembled WGS sequence"/>
</dbReference>
<dbReference type="RefSeq" id="WP_250858318.1">
    <property type="nucleotide sequence ID" value="NZ_JAGSOJ010000001.1"/>
</dbReference>
<proteinExistence type="predicted"/>
<protein>
    <submittedName>
        <fullName evidence="1">Uncharacterized protein</fullName>
    </submittedName>
</protein>
<dbReference type="EMBL" id="JAGSOJ010000001">
    <property type="protein sequence ID" value="MCM1989319.1"/>
    <property type="molecule type" value="Genomic_DNA"/>
</dbReference>
<comment type="caution">
    <text evidence="1">The sequence shown here is derived from an EMBL/GenBank/DDBJ whole genome shotgun (WGS) entry which is preliminary data.</text>
</comment>
<name>A0A9J6NXT1_9CLOT</name>
<keyword evidence="2" id="KW-1185">Reference proteome</keyword>
<dbReference type="AlphaFoldDB" id="A0A9J6NXT1"/>
<sequence length="161" mass="18382">MDKFNNDNLRDELYSVEKSCKKDHPDHHDCHDGYNCVTTKKICFKPCEFCKKVDTKPIDLNKCTDRFLKLKVTINNVCFDKEISVGVILCDCRGKIIDFKCFTAIKHKDCHSCCDKACGTLTRKVFFNIPKSDACRPLELTARVVANYTSPCDDDDSCDCC</sequence>